<dbReference type="SUPFAM" id="SSF56935">
    <property type="entry name" value="Porins"/>
    <property type="match status" value="1"/>
</dbReference>
<feature type="signal peptide" evidence="12">
    <location>
        <begin position="1"/>
        <end position="21"/>
    </location>
</feature>
<evidence type="ECO:0000256" key="12">
    <source>
        <dbReference type="SAM" id="SignalP"/>
    </source>
</evidence>
<keyword evidence="4 10" id="KW-0812">Transmembrane</keyword>
<dbReference type="InterPro" id="IPR036942">
    <property type="entry name" value="Beta-barrel_TonB_sf"/>
</dbReference>
<name>A0AAW9SBJ9_9BACT</name>
<dbReference type="Gene3D" id="2.170.130.10">
    <property type="entry name" value="TonB-dependent receptor, plug domain"/>
    <property type="match status" value="1"/>
</dbReference>
<reference evidence="15 16" key="1">
    <citation type="submission" date="2024-04" db="EMBL/GenBank/DDBJ databases">
        <title>Novel genus in family Flammeovirgaceae.</title>
        <authorList>
            <person name="Nguyen T.H."/>
            <person name="Vuong T.Q."/>
            <person name="Le H."/>
            <person name="Kim S.-G."/>
        </authorList>
    </citation>
    <scope>NUCLEOTIDE SEQUENCE [LARGE SCALE GENOMIC DNA]</scope>
    <source>
        <strain evidence="15 16">JCM 23209</strain>
    </source>
</reference>
<evidence type="ECO:0000256" key="4">
    <source>
        <dbReference type="ARBA" id="ARBA00022692"/>
    </source>
</evidence>
<dbReference type="Pfam" id="PF07715">
    <property type="entry name" value="Plug"/>
    <property type="match status" value="1"/>
</dbReference>
<dbReference type="PROSITE" id="PS52016">
    <property type="entry name" value="TONB_DEPENDENT_REC_3"/>
    <property type="match status" value="1"/>
</dbReference>
<evidence type="ECO:0000256" key="9">
    <source>
        <dbReference type="ARBA" id="ARBA00023237"/>
    </source>
</evidence>
<evidence type="ECO:0000259" key="13">
    <source>
        <dbReference type="Pfam" id="PF00593"/>
    </source>
</evidence>
<evidence type="ECO:0000256" key="11">
    <source>
        <dbReference type="RuleBase" id="RU003357"/>
    </source>
</evidence>
<evidence type="ECO:0000256" key="2">
    <source>
        <dbReference type="ARBA" id="ARBA00022448"/>
    </source>
</evidence>
<dbReference type="CDD" id="cd01347">
    <property type="entry name" value="ligand_gated_channel"/>
    <property type="match status" value="1"/>
</dbReference>
<keyword evidence="9 10" id="KW-0998">Cell outer membrane</keyword>
<keyword evidence="8 10" id="KW-0472">Membrane</keyword>
<evidence type="ECO:0000256" key="1">
    <source>
        <dbReference type="ARBA" id="ARBA00004571"/>
    </source>
</evidence>
<dbReference type="InterPro" id="IPR000531">
    <property type="entry name" value="Beta-barrel_TonB"/>
</dbReference>
<accession>A0AAW9SBJ9</accession>
<proteinExistence type="inferred from homology"/>
<evidence type="ECO:0000313" key="15">
    <source>
        <dbReference type="EMBL" id="MEN7549838.1"/>
    </source>
</evidence>
<comment type="subcellular location">
    <subcellularLocation>
        <location evidence="1 10">Cell outer membrane</location>
        <topology evidence="1 10">Multi-pass membrane protein</topology>
    </subcellularLocation>
</comment>
<protein>
    <submittedName>
        <fullName evidence="15">TonB-dependent receptor</fullName>
    </submittedName>
</protein>
<evidence type="ECO:0000256" key="8">
    <source>
        <dbReference type="ARBA" id="ARBA00023136"/>
    </source>
</evidence>
<sequence length="646" mass="73280">MRIKHLLFTLFLSVSTISLWAQESPVMVLDSIEVATSRIGQTAIESGKHLSIIDAEEIAKLPVRSLDELFRYLPGVEVQSRGGFGVQSDLSIRGSTFSQVLVLIDGVRLNDPLTGHMNSNIPISPAEIERIEVLKGPGSSLFGSDAVGGIIHIITKTFSKQPSGKTYTVQGSGLYGEENLFSADLGGYWSNGKIKVGAGAMLNTSNGQSLPEGDSRNFDVKTVSGSIGWTLSDHWDLMFRTAYDRRNFNAKYFYTRSTFDEAQEETTAWWNHLKLRHQNKTHSTDIDFTYKSNTDWYLFNPDFPPANEHTTRYLTYQVHHIRKLGANIKLATGVQADFRNIESNDRGDHHDWHGGVYSILLFQPVQNLHVNTSLRADHDQNYGWELSPQLNLSYQLNKQWQFRGGAGKSLRAADYTERYISTNLPGPLPAGRNIGNPNLHAERAWSTEAGVDFFPASGISLKMTGFWRFGKNLIDYQLTPGKEIPMHDHLQEEAEYLFANNLEEVQTKGLEWELGVYKRLSNQWNVQLNAGFILMSTQGDLDKVSKYVSNHARHLANWQLMLYHPKFEWGLNGMYKLRDKENAQALNSQLNPDYMVWNSQMSYFILQNISLTFQVVNLFDEEYSDILGATMPGRWWMGGVKIRLRD</sequence>
<feature type="chain" id="PRO_5043959434" evidence="12">
    <location>
        <begin position="22"/>
        <end position="646"/>
    </location>
</feature>
<dbReference type="InterPro" id="IPR039426">
    <property type="entry name" value="TonB-dep_rcpt-like"/>
</dbReference>
<comment type="similarity">
    <text evidence="10 11">Belongs to the TonB-dependent receptor family.</text>
</comment>
<evidence type="ECO:0000256" key="10">
    <source>
        <dbReference type="PROSITE-ProRule" id="PRU01360"/>
    </source>
</evidence>
<evidence type="ECO:0000256" key="3">
    <source>
        <dbReference type="ARBA" id="ARBA00022452"/>
    </source>
</evidence>
<evidence type="ECO:0000256" key="7">
    <source>
        <dbReference type="ARBA" id="ARBA00023077"/>
    </source>
</evidence>
<dbReference type="EMBL" id="JBDKWZ010000010">
    <property type="protein sequence ID" value="MEN7549838.1"/>
    <property type="molecule type" value="Genomic_DNA"/>
</dbReference>
<dbReference type="GO" id="GO:0015889">
    <property type="term" value="P:cobalamin transport"/>
    <property type="evidence" value="ECO:0007669"/>
    <property type="project" value="TreeGrafter"/>
</dbReference>
<comment type="caution">
    <text evidence="15">The sequence shown here is derived from an EMBL/GenBank/DDBJ whole genome shotgun (WGS) entry which is preliminary data.</text>
</comment>
<keyword evidence="5 12" id="KW-0732">Signal</keyword>
<keyword evidence="15" id="KW-0675">Receptor</keyword>
<dbReference type="GO" id="GO:0009279">
    <property type="term" value="C:cell outer membrane"/>
    <property type="evidence" value="ECO:0007669"/>
    <property type="project" value="UniProtKB-SubCell"/>
</dbReference>
<keyword evidence="16" id="KW-1185">Reference proteome</keyword>
<evidence type="ECO:0000313" key="16">
    <source>
        <dbReference type="Proteomes" id="UP001403385"/>
    </source>
</evidence>
<feature type="domain" description="TonB-dependent receptor plug" evidence="14">
    <location>
        <begin position="46"/>
        <end position="150"/>
    </location>
</feature>
<dbReference type="Gene3D" id="2.40.170.20">
    <property type="entry name" value="TonB-dependent receptor, beta-barrel domain"/>
    <property type="match status" value="1"/>
</dbReference>
<evidence type="ECO:0000256" key="6">
    <source>
        <dbReference type="ARBA" id="ARBA00023065"/>
    </source>
</evidence>
<keyword evidence="3 10" id="KW-1134">Transmembrane beta strand</keyword>
<dbReference type="InterPro" id="IPR037066">
    <property type="entry name" value="Plug_dom_sf"/>
</dbReference>
<dbReference type="Pfam" id="PF00593">
    <property type="entry name" value="TonB_dep_Rec_b-barrel"/>
    <property type="match status" value="1"/>
</dbReference>
<dbReference type="GO" id="GO:0006811">
    <property type="term" value="P:monoatomic ion transport"/>
    <property type="evidence" value="ECO:0007669"/>
    <property type="project" value="UniProtKB-KW"/>
</dbReference>
<dbReference type="PANTHER" id="PTHR30069:SF53">
    <property type="entry name" value="COLICIN I RECEPTOR-RELATED"/>
    <property type="match status" value="1"/>
</dbReference>
<dbReference type="InterPro" id="IPR012910">
    <property type="entry name" value="Plug_dom"/>
</dbReference>
<evidence type="ECO:0000259" key="14">
    <source>
        <dbReference type="Pfam" id="PF07715"/>
    </source>
</evidence>
<dbReference type="AlphaFoldDB" id="A0AAW9SBJ9"/>
<keyword evidence="2 10" id="KW-0813">Transport</keyword>
<evidence type="ECO:0000256" key="5">
    <source>
        <dbReference type="ARBA" id="ARBA00022729"/>
    </source>
</evidence>
<keyword evidence="6" id="KW-0406">Ion transport</keyword>
<keyword evidence="7 11" id="KW-0798">TonB box</keyword>
<gene>
    <name evidence="15" type="ORF">AAG747_18075</name>
</gene>
<organism evidence="15 16">
    <name type="scientific">Rapidithrix thailandica</name>
    <dbReference type="NCBI Taxonomy" id="413964"/>
    <lineage>
        <taxon>Bacteria</taxon>
        <taxon>Pseudomonadati</taxon>
        <taxon>Bacteroidota</taxon>
        <taxon>Cytophagia</taxon>
        <taxon>Cytophagales</taxon>
        <taxon>Flammeovirgaceae</taxon>
        <taxon>Rapidithrix</taxon>
    </lineage>
</organism>
<dbReference type="PANTHER" id="PTHR30069">
    <property type="entry name" value="TONB-DEPENDENT OUTER MEMBRANE RECEPTOR"/>
    <property type="match status" value="1"/>
</dbReference>
<feature type="domain" description="TonB-dependent receptor-like beta-barrel" evidence="13">
    <location>
        <begin position="184"/>
        <end position="618"/>
    </location>
</feature>
<dbReference type="RefSeq" id="WP_346822616.1">
    <property type="nucleotide sequence ID" value="NZ_JBDKWZ010000010.1"/>
</dbReference>
<dbReference type="Proteomes" id="UP001403385">
    <property type="component" value="Unassembled WGS sequence"/>
</dbReference>